<sequence>MQFFFWRDSTMMGVNGDKQHQFVFFNLEDYVPKGHLLRAIQREVDFSFIYDKVKHLYSSVGRKSIDPVLLMKMMLIGYLYGIPSERRLEEEVSLNLAYRWFLGLDLTDSVPDHSTLSQNRRRRFKDSSIFQDIFDHIVAKCIEMGIVTGEVIVTDSTHVKASASLSHSEKVKVDKKPSEYLQELEKEAQRLERQRQAEREAEGKKKCGPVKQDRPDAVNQTEVTQSQTDPGAGLMNRPKKPVGFHYLGHTSIDTAHGIITDIYVTPGNVNDHEPYGGRLAIQQEKFGLDIKKACADKGYDCAVVHHVLEKQNIEGYISPVMKESSIEAIGDKPFQYDEQSDKYLCPEGKTLKFTSVEGDGIKEPYRRVYAAKTKDCKACSLREQCFGKSKNYRVIRRALFHEATERNKERAKTDEYRNLMRLRSIWCEGTFGIMKQSHNLSRTHKRGIRNATEHCLFSALSLNIKRMIKAIA</sequence>
<evidence type="ECO:0000313" key="5">
    <source>
        <dbReference type="Proteomes" id="UP000282311"/>
    </source>
</evidence>
<evidence type="ECO:0000259" key="3">
    <source>
        <dbReference type="Pfam" id="PF13751"/>
    </source>
</evidence>
<dbReference type="PANTHER" id="PTHR33408">
    <property type="entry name" value="TRANSPOSASE"/>
    <property type="match status" value="1"/>
</dbReference>
<dbReference type="InterPro" id="IPR025668">
    <property type="entry name" value="Tnp_DDE_dom"/>
</dbReference>
<dbReference type="InterPro" id="IPR047629">
    <property type="entry name" value="IS1182_transpos"/>
</dbReference>
<dbReference type="Proteomes" id="UP000282311">
    <property type="component" value="Unassembled WGS sequence"/>
</dbReference>
<evidence type="ECO:0000256" key="1">
    <source>
        <dbReference type="SAM" id="MobiDB-lite"/>
    </source>
</evidence>
<feature type="compositionally biased region" description="Polar residues" evidence="1">
    <location>
        <begin position="218"/>
        <end position="229"/>
    </location>
</feature>
<gene>
    <name evidence="4" type="ORF">D7M11_36100</name>
</gene>
<dbReference type="EMBL" id="RBAH01000070">
    <property type="protein sequence ID" value="RKN59668.1"/>
    <property type="molecule type" value="Genomic_DNA"/>
</dbReference>
<feature type="region of interest" description="Disordered" evidence="1">
    <location>
        <begin position="189"/>
        <end position="235"/>
    </location>
</feature>
<protein>
    <submittedName>
        <fullName evidence="4">IS1182 family transposase</fullName>
    </submittedName>
</protein>
<dbReference type="NCBIfam" id="NF033551">
    <property type="entry name" value="transpos_IS1182"/>
    <property type="match status" value="1"/>
</dbReference>
<dbReference type="PANTHER" id="PTHR33408:SF4">
    <property type="entry name" value="TRANSPOSASE DDE DOMAIN-CONTAINING PROTEIN"/>
    <property type="match status" value="1"/>
</dbReference>
<feature type="compositionally biased region" description="Basic and acidic residues" evidence="1">
    <location>
        <begin position="189"/>
        <end position="216"/>
    </location>
</feature>
<organism evidence="4 5">
    <name type="scientific">Paenibacillus ginsengarvi</name>
    <dbReference type="NCBI Taxonomy" id="400777"/>
    <lineage>
        <taxon>Bacteria</taxon>
        <taxon>Bacillati</taxon>
        <taxon>Bacillota</taxon>
        <taxon>Bacilli</taxon>
        <taxon>Bacillales</taxon>
        <taxon>Paenibacillaceae</taxon>
        <taxon>Paenibacillus</taxon>
    </lineage>
</organism>
<feature type="domain" description="Transposase InsH N-terminal" evidence="2">
    <location>
        <begin position="26"/>
        <end position="122"/>
    </location>
</feature>
<comment type="caution">
    <text evidence="4">The sequence shown here is derived from an EMBL/GenBank/DDBJ whole genome shotgun (WGS) entry which is preliminary data.</text>
</comment>
<evidence type="ECO:0000313" key="4">
    <source>
        <dbReference type="EMBL" id="RKN59668.1"/>
    </source>
</evidence>
<reference evidence="4 5" key="1">
    <citation type="journal article" date="2007" name="Int. J. Syst. Evol. Microbiol.">
        <title>Paenibacillus ginsengarvi sp. nov., isolated from soil from ginseng cultivation.</title>
        <authorList>
            <person name="Yoon M.H."/>
            <person name="Ten L.N."/>
            <person name="Im W.T."/>
        </authorList>
    </citation>
    <scope>NUCLEOTIDE SEQUENCE [LARGE SCALE GENOMIC DNA]</scope>
    <source>
        <strain evidence="4 5">KCTC 13059</strain>
    </source>
</reference>
<evidence type="ECO:0000259" key="2">
    <source>
        <dbReference type="Pfam" id="PF05598"/>
    </source>
</evidence>
<dbReference type="Pfam" id="PF05598">
    <property type="entry name" value="DUF772"/>
    <property type="match status" value="1"/>
</dbReference>
<dbReference type="Pfam" id="PF13751">
    <property type="entry name" value="DDE_Tnp_1_6"/>
    <property type="match status" value="1"/>
</dbReference>
<name>A0A3B0AFR6_9BACL</name>
<proteinExistence type="predicted"/>
<dbReference type="InterPro" id="IPR008490">
    <property type="entry name" value="Transposase_InsH_N"/>
</dbReference>
<feature type="domain" description="Transposase DDE" evidence="3">
    <location>
        <begin position="344"/>
        <end position="468"/>
    </location>
</feature>
<accession>A0A3B0AFR6</accession>
<keyword evidence="5" id="KW-1185">Reference proteome</keyword>
<dbReference type="AlphaFoldDB" id="A0A3B0AFR6"/>